<dbReference type="InterPro" id="IPR036390">
    <property type="entry name" value="WH_DNA-bd_sf"/>
</dbReference>
<keyword evidence="2" id="KW-1185">Reference proteome</keyword>
<gene>
    <name evidence="1" type="ORF">ACFOW3_04095</name>
</gene>
<reference evidence="2" key="1">
    <citation type="journal article" date="2019" name="Int. J. Syst. Evol. Microbiol.">
        <title>The Global Catalogue of Microorganisms (GCM) 10K type strain sequencing project: providing services to taxonomists for standard genome sequencing and annotation.</title>
        <authorList>
            <consortium name="The Broad Institute Genomics Platform"/>
            <consortium name="The Broad Institute Genome Sequencing Center for Infectious Disease"/>
            <person name="Wu L."/>
            <person name="Ma J."/>
        </authorList>
    </citation>
    <scope>NUCLEOTIDE SEQUENCE [LARGE SCALE GENOMIC DNA]</scope>
    <source>
        <strain evidence="2">CCUG 2113</strain>
    </source>
</reference>
<dbReference type="SUPFAM" id="SSF46785">
    <property type="entry name" value="Winged helix' DNA-binding domain"/>
    <property type="match status" value="1"/>
</dbReference>
<evidence type="ECO:0008006" key="3">
    <source>
        <dbReference type="Google" id="ProtNLM"/>
    </source>
</evidence>
<accession>A0ABV8D624</accession>
<dbReference type="Proteomes" id="UP001595693">
    <property type="component" value="Unassembled WGS sequence"/>
</dbReference>
<evidence type="ECO:0000313" key="1">
    <source>
        <dbReference type="EMBL" id="MFC3933800.1"/>
    </source>
</evidence>
<dbReference type="EMBL" id="JBHSAJ010000006">
    <property type="protein sequence ID" value="MFC3933800.1"/>
    <property type="molecule type" value="Genomic_DNA"/>
</dbReference>
<name>A0ABV8D624_9BURK</name>
<evidence type="ECO:0000313" key="2">
    <source>
        <dbReference type="Proteomes" id="UP001595693"/>
    </source>
</evidence>
<protein>
    <recommendedName>
        <fullName evidence="3">MarR family transcriptional regulator</fullName>
    </recommendedName>
</protein>
<organism evidence="1 2">
    <name type="scientific">Acidovorax facilis</name>
    <dbReference type="NCBI Taxonomy" id="12917"/>
    <lineage>
        <taxon>Bacteria</taxon>
        <taxon>Pseudomonadati</taxon>
        <taxon>Pseudomonadota</taxon>
        <taxon>Betaproteobacteria</taxon>
        <taxon>Burkholderiales</taxon>
        <taxon>Comamonadaceae</taxon>
        <taxon>Acidovorax</taxon>
    </lineage>
</organism>
<sequence length="303" mass="33963">MDLQESFEALDSRAPDTYAQAVEAYCDGILRLHWNERLINKIFGRALQSHAAGRLVVQHYQWQLRGAPRPTLALLQRRMPGGGRTLATFFAVLRLAGMVAVDIDPGDRRVRYLVPTPRLLDGLRTWVRHHLHCAEALGALPPGHAQRLDSDTDYFTAFLAGADHILDRLAETRGRFGGWDWFDQRDGGGRIAMLLLREHCRVHRPGEEGSTPFPLRASELAQRLGFSHSHVRNLVNEATAQGHLTQDAPRGLVALTPRFQAELQIWLQHLLGWFAETAAMAQHHLQARSQAPTHNKAAGVHNP</sequence>
<dbReference type="RefSeq" id="WP_055393172.1">
    <property type="nucleotide sequence ID" value="NZ_JAMXAX010000008.1"/>
</dbReference>
<proteinExistence type="predicted"/>
<comment type="caution">
    <text evidence="1">The sequence shown here is derived from an EMBL/GenBank/DDBJ whole genome shotgun (WGS) entry which is preliminary data.</text>
</comment>